<sequence length="409" mass="44603">MLAIDLEDGMSGSETLPPPDLYITPELHRRVPKFVDHLGEKLALQDIGAQMLDHPEQLLPRLVERAMQMTGAESAGISAFEPMEGSAGIFRWRDLRGRLAPFEGATTPRNYSPCGVCLDRFEPTLTRHPERHYGWIADAGVVCPEVLLVPLYMAHGQPLGTLWIVAEKEGQFDSGHARIMRELASFAGIALAMLQNQSRLQEALAQQELLTREMNHRVNNVFFVVDAMIQIGKRSATSTAAFADTLSGRLHALAAAHALVRHSFGPGPQVQRPSIATLHALTGAIFKPYEGTSQARFSVEGNDLCLGDRAVTSLALVFHELATNAAKYGALAEDAGCVSIDWEQQGDSLAVRWEENGGPPITAPPQATGYGTRLLNNTVTRLFGGTLVSDWREQGLVVELTIPLARLMD</sequence>
<evidence type="ECO:0000313" key="10">
    <source>
        <dbReference type="Proteomes" id="UP000004980"/>
    </source>
</evidence>
<evidence type="ECO:0000256" key="1">
    <source>
        <dbReference type="ARBA" id="ARBA00000085"/>
    </source>
</evidence>
<keyword evidence="10" id="KW-1185">Reference proteome</keyword>
<dbReference type="SUPFAM" id="SSF55874">
    <property type="entry name" value="ATPase domain of HSP90 chaperone/DNA topoisomerase II/histidine kinase"/>
    <property type="match status" value="1"/>
</dbReference>
<keyword evidence="4" id="KW-0808">Transferase</keyword>
<evidence type="ECO:0000313" key="9">
    <source>
        <dbReference type="EMBL" id="EIM95570.1"/>
    </source>
</evidence>
<proteinExistence type="predicted"/>
<dbReference type="Pfam" id="PF13185">
    <property type="entry name" value="GAF_2"/>
    <property type="match status" value="1"/>
</dbReference>
<accession>A0ABN0FA77</accession>
<feature type="domain" description="Signal transduction histidine kinase HWE region" evidence="8">
    <location>
        <begin position="213"/>
        <end position="303"/>
    </location>
</feature>
<keyword evidence="7" id="KW-0067">ATP-binding</keyword>
<dbReference type="Proteomes" id="UP000004980">
    <property type="component" value="Unassembled WGS sequence"/>
</dbReference>
<dbReference type="PANTHER" id="PTHR41523:SF8">
    <property type="entry name" value="ETHYLENE RESPONSE SENSOR PROTEIN"/>
    <property type="match status" value="1"/>
</dbReference>
<evidence type="ECO:0000256" key="2">
    <source>
        <dbReference type="ARBA" id="ARBA00012438"/>
    </source>
</evidence>
<organism evidence="9 10">
    <name type="scientific">Paraburkholderia hospita</name>
    <dbReference type="NCBI Taxonomy" id="169430"/>
    <lineage>
        <taxon>Bacteria</taxon>
        <taxon>Pseudomonadati</taxon>
        <taxon>Pseudomonadota</taxon>
        <taxon>Betaproteobacteria</taxon>
        <taxon>Burkholderiales</taxon>
        <taxon>Burkholderiaceae</taxon>
        <taxon>Paraburkholderia</taxon>
    </lineage>
</organism>
<dbReference type="Pfam" id="PF07536">
    <property type="entry name" value="HWE_HK"/>
    <property type="match status" value="1"/>
</dbReference>
<dbReference type="InterPro" id="IPR003018">
    <property type="entry name" value="GAF"/>
</dbReference>
<name>A0ABN0FA77_9BURK</name>
<dbReference type="PANTHER" id="PTHR41523">
    <property type="entry name" value="TWO-COMPONENT SYSTEM SENSOR PROTEIN"/>
    <property type="match status" value="1"/>
</dbReference>
<gene>
    <name evidence="9" type="ORF">WQE_38829</name>
</gene>
<dbReference type="InterPro" id="IPR029016">
    <property type="entry name" value="GAF-like_dom_sf"/>
</dbReference>
<evidence type="ECO:0000256" key="4">
    <source>
        <dbReference type="ARBA" id="ARBA00022679"/>
    </source>
</evidence>
<reference evidence="9 10" key="1">
    <citation type="journal article" date="2012" name="J. Bacteriol.">
        <title>Draft Genome Sequence of the Soil Bacterium Burkholderia terrae Strain BS001, Which Interacts with Fungal Surface Structures.</title>
        <authorList>
            <person name="Nazir R."/>
            <person name="Hansen M.A."/>
            <person name="Sorensen S."/>
            <person name="van Elsas J.D."/>
        </authorList>
    </citation>
    <scope>NUCLEOTIDE SEQUENCE [LARGE SCALE GENOMIC DNA]</scope>
    <source>
        <strain evidence="9 10">BS001</strain>
    </source>
</reference>
<comment type="catalytic activity">
    <reaction evidence="1">
        <text>ATP + protein L-histidine = ADP + protein N-phospho-L-histidine.</text>
        <dbReference type="EC" id="2.7.13.3"/>
    </reaction>
</comment>
<protein>
    <recommendedName>
        <fullName evidence="2">histidine kinase</fullName>
        <ecNumber evidence="2">2.7.13.3</ecNumber>
    </recommendedName>
</protein>
<dbReference type="Gene3D" id="3.30.450.40">
    <property type="match status" value="1"/>
</dbReference>
<keyword evidence="5" id="KW-0547">Nucleotide-binding</keyword>
<dbReference type="EMBL" id="AKAU01000244">
    <property type="protein sequence ID" value="EIM95570.1"/>
    <property type="molecule type" value="Genomic_DNA"/>
</dbReference>
<dbReference type="InterPro" id="IPR036890">
    <property type="entry name" value="HATPase_C_sf"/>
</dbReference>
<evidence type="ECO:0000256" key="3">
    <source>
        <dbReference type="ARBA" id="ARBA00022553"/>
    </source>
</evidence>
<dbReference type="SUPFAM" id="SSF55781">
    <property type="entry name" value="GAF domain-like"/>
    <property type="match status" value="1"/>
</dbReference>
<dbReference type="EC" id="2.7.13.3" evidence="2"/>
<dbReference type="Gene3D" id="3.30.565.10">
    <property type="entry name" value="Histidine kinase-like ATPase, C-terminal domain"/>
    <property type="match status" value="1"/>
</dbReference>
<dbReference type="SMART" id="SM00911">
    <property type="entry name" value="HWE_HK"/>
    <property type="match status" value="1"/>
</dbReference>
<comment type="caution">
    <text evidence="9">The sequence shown here is derived from an EMBL/GenBank/DDBJ whole genome shotgun (WGS) entry which is preliminary data.</text>
</comment>
<dbReference type="InterPro" id="IPR011102">
    <property type="entry name" value="Sig_transdc_His_kinase_HWE"/>
</dbReference>
<evidence type="ECO:0000256" key="6">
    <source>
        <dbReference type="ARBA" id="ARBA00022777"/>
    </source>
</evidence>
<keyword evidence="3" id="KW-0597">Phosphoprotein</keyword>
<evidence type="ECO:0000256" key="5">
    <source>
        <dbReference type="ARBA" id="ARBA00022741"/>
    </source>
</evidence>
<dbReference type="GO" id="GO:0016301">
    <property type="term" value="F:kinase activity"/>
    <property type="evidence" value="ECO:0007669"/>
    <property type="project" value="UniProtKB-KW"/>
</dbReference>
<evidence type="ECO:0000259" key="8">
    <source>
        <dbReference type="SMART" id="SM00911"/>
    </source>
</evidence>
<evidence type="ECO:0000256" key="7">
    <source>
        <dbReference type="ARBA" id="ARBA00022840"/>
    </source>
</evidence>
<keyword evidence="6 9" id="KW-0418">Kinase</keyword>